<evidence type="ECO:0000313" key="7">
    <source>
        <dbReference type="Proteomes" id="UP001238805"/>
    </source>
</evidence>
<evidence type="ECO:0000256" key="3">
    <source>
        <dbReference type="ARBA" id="ARBA00023163"/>
    </source>
</evidence>
<dbReference type="Pfam" id="PF00440">
    <property type="entry name" value="TetR_N"/>
    <property type="match status" value="1"/>
</dbReference>
<keyword evidence="1" id="KW-0805">Transcription regulation</keyword>
<name>A0ABY8VII9_9CORY</name>
<protein>
    <submittedName>
        <fullName evidence="6">Helix-turn-helix domain-containing protein</fullName>
    </submittedName>
</protein>
<evidence type="ECO:0000313" key="6">
    <source>
        <dbReference type="EMBL" id="WIM69328.1"/>
    </source>
</evidence>
<proteinExistence type="predicted"/>
<dbReference type="Gene3D" id="1.10.357.10">
    <property type="entry name" value="Tetracycline Repressor, domain 2"/>
    <property type="match status" value="1"/>
</dbReference>
<dbReference type="SUPFAM" id="SSF46689">
    <property type="entry name" value="Homeodomain-like"/>
    <property type="match status" value="1"/>
</dbReference>
<dbReference type="InterPro" id="IPR050109">
    <property type="entry name" value="HTH-type_TetR-like_transc_reg"/>
</dbReference>
<dbReference type="InterPro" id="IPR001647">
    <property type="entry name" value="HTH_TetR"/>
</dbReference>
<dbReference type="PANTHER" id="PTHR30055">
    <property type="entry name" value="HTH-TYPE TRANSCRIPTIONAL REGULATOR RUTR"/>
    <property type="match status" value="1"/>
</dbReference>
<reference evidence="6 7" key="1">
    <citation type="submission" date="2023-05" db="EMBL/GenBank/DDBJ databases">
        <title>Corynebacterium suedekumii sp. nov. and Corynebacterium breve sp. nov. isolated from raw cow's milk.</title>
        <authorList>
            <person name="Baer M.K."/>
            <person name="Mehl L."/>
            <person name="Hellmuth R."/>
            <person name="Marke G."/>
            <person name="Lipski A."/>
        </authorList>
    </citation>
    <scope>NUCLEOTIDE SEQUENCE [LARGE SCALE GENOMIC DNA]</scope>
    <source>
        <strain evidence="6 7">LM112</strain>
    </source>
</reference>
<dbReference type="PROSITE" id="PS50977">
    <property type="entry name" value="HTH_TETR_2"/>
    <property type="match status" value="1"/>
</dbReference>
<evidence type="ECO:0000256" key="1">
    <source>
        <dbReference type="ARBA" id="ARBA00023015"/>
    </source>
</evidence>
<evidence type="ECO:0000256" key="2">
    <source>
        <dbReference type="ARBA" id="ARBA00023125"/>
    </source>
</evidence>
<evidence type="ECO:0000259" key="5">
    <source>
        <dbReference type="PROSITE" id="PS50977"/>
    </source>
</evidence>
<organism evidence="6 7">
    <name type="scientific">Corynebacterium suedekumii</name>
    <dbReference type="NCBI Taxonomy" id="3049801"/>
    <lineage>
        <taxon>Bacteria</taxon>
        <taxon>Bacillati</taxon>
        <taxon>Actinomycetota</taxon>
        <taxon>Actinomycetes</taxon>
        <taxon>Mycobacteriales</taxon>
        <taxon>Corynebacteriaceae</taxon>
        <taxon>Corynebacterium</taxon>
    </lineage>
</organism>
<evidence type="ECO:0000256" key="4">
    <source>
        <dbReference type="PROSITE-ProRule" id="PRU00335"/>
    </source>
</evidence>
<feature type="DNA-binding region" description="H-T-H motif" evidence="4">
    <location>
        <begin position="36"/>
        <end position="55"/>
    </location>
</feature>
<gene>
    <name evidence="6" type="ORF">QP029_08585</name>
</gene>
<keyword evidence="3" id="KW-0804">Transcription</keyword>
<dbReference type="EMBL" id="CP126970">
    <property type="protein sequence ID" value="WIM69328.1"/>
    <property type="molecule type" value="Genomic_DNA"/>
</dbReference>
<dbReference type="RefSeq" id="WP_284873923.1">
    <property type="nucleotide sequence ID" value="NZ_CP126970.1"/>
</dbReference>
<dbReference type="PANTHER" id="PTHR30055:SF238">
    <property type="entry name" value="MYCOFACTOCIN BIOSYNTHESIS TRANSCRIPTIONAL REGULATOR MFTR-RELATED"/>
    <property type="match status" value="1"/>
</dbReference>
<keyword evidence="7" id="KW-1185">Reference proteome</keyword>
<sequence>MSNETPLRERNRRRTRRRIEDAATSLVVAHGFANVTVDDICRDAEISRRTFFNYMDSKDEAILGPSPMALSDDRREQFLTEPSDNLVRSALENIIATTTEAEDVTIEQGADEEFVATLRTRRHQILANEPAVAVMSLNRFREQSLLMRELITEHLTRHPGDRKLPDVPLDTEATIINGLIRESVWLHMTTPAFTSASERTRLLLQAGENITTLAKELTW</sequence>
<accession>A0ABY8VII9</accession>
<dbReference type="InterPro" id="IPR009057">
    <property type="entry name" value="Homeodomain-like_sf"/>
</dbReference>
<dbReference type="Proteomes" id="UP001238805">
    <property type="component" value="Chromosome"/>
</dbReference>
<keyword evidence="2 4" id="KW-0238">DNA-binding</keyword>
<feature type="domain" description="HTH tetR-type" evidence="5">
    <location>
        <begin position="13"/>
        <end position="73"/>
    </location>
</feature>